<name>A0A182VPC1_ANOME</name>
<dbReference type="AlphaFoldDB" id="A0A182VPC1"/>
<organism evidence="1 2">
    <name type="scientific">Anopheles merus</name>
    <name type="common">Mosquito</name>
    <dbReference type="NCBI Taxonomy" id="30066"/>
    <lineage>
        <taxon>Eukaryota</taxon>
        <taxon>Metazoa</taxon>
        <taxon>Ecdysozoa</taxon>
        <taxon>Arthropoda</taxon>
        <taxon>Hexapoda</taxon>
        <taxon>Insecta</taxon>
        <taxon>Pterygota</taxon>
        <taxon>Neoptera</taxon>
        <taxon>Endopterygota</taxon>
        <taxon>Diptera</taxon>
        <taxon>Nematocera</taxon>
        <taxon>Culicoidea</taxon>
        <taxon>Culicidae</taxon>
        <taxon>Anophelinae</taxon>
        <taxon>Anopheles</taxon>
    </lineage>
</organism>
<evidence type="ECO:0000313" key="2">
    <source>
        <dbReference type="Proteomes" id="UP000075903"/>
    </source>
</evidence>
<protein>
    <submittedName>
        <fullName evidence="1">Uncharacterized protein</fullName>
    </submittedName>
</protein>
<dbReference type="Proteomes" id="UP000075903">
    <property type="component" value="Unassembled WGS sequence"/>
</dbReference>
<accession>A0A182VPC1</accession>
<evidence type="ECO:0000313" key="1">
    <source>
        <dbReference type="EnsemblMetazoa" id="AMEM018372-PA"/>
    </source>
</evidence>
<keyword evidence="2" id="KW-1185">Reference proteome</keyword>
<dbReference type="EnsemblMetazoa" id="AMEM018372-RA">
    <property type="protein sequence ID" value="AMEM018372-PA"/>
    <property type="gene ID" value="AMEM018372"/>
</dbReference>
<proteinExistence type="predicted"/>
<sequence length="103" mass="11413">MLITSPSLLCAEPDTQIFRVDPLESPHSPLPKKTPSPKLASFVHRSPLDTLHIGRNLMLHPHQGTSREERTELALPMKSIVLGVIPAVSTVDQTRQYVVVVED</sequence>
<reference evidence="1" key="1">
    <citation type="submission" date="2020-05" db="UniProtKB">
        <authorList>
            <consortium name="EnsemblMetazoa"/>
        </authorList>
    </citation>
    <scope>IDENTIFICATION</scope>
    <source>
        <strain evidence="1">MAF</strain>
    </source>
</reference>
<dbReference type="VEuPathDB" id="VectorBase:AMEM018372"/>